<feature type="domain" description="LysM" evidence="3">
    <location>
        <begin position="335"/>
        <end position="378"/>
    </location>
</feature>
<feature type="chain" id="PRO_5047371206" evidence="2">
    <location>
        <begin position="21"/>
        <end position="518"/>
    </location>
</feature>
<feature type="domain" description="LysM" evidence="3">
    <location>
        <begin position="409"/>
        <end position="453"/>
    </location>
</feature>
<dbReference type="SUPFAM" id="SSF54106">
    <property type="entry name" value="LysM domain"/>
    <property type="match status" value="3"/>
</dbReference>
<reference evidence="4 5" key="1">
    <citation type="submission" date="2022-01" db="EMBL/GenBank/DDBJ databases">
        <title>Whole genome-based taxonomy of the Shewanellaceae.</title>
        <authorList>
            <person name="Martin-Rodriguez A.J."/>
        </authorList>
    </citation>
    <scope>NUCLEOTIDE SEQUENCE [LARGE SCALE GENOMIC DNA]</scope>
    <source>
        <strain evidence="4 5">JCM 17801</strain>
    </source>
</reference>
<comment type="caution">
    <text evidence="4">The sequence shown here is derived from an EMBL/GenBank/DDBJ whole genome shotgun (WGS) entry which is preliminary data.</text>
</comment>
<dbReference type="PROSITE" id="PS51782">
    <property type="entry name" value="LYSM"/>
    <property type="match status" value="3"/>
</dbReference>
<feature type="signal peptide" evidence="2">
    <location>
        <begin position="1"/>
        <end position="20"/>
    </location>
</feature>
<dbReference type="PANTHER" id="PTHR33734:SF22">
    <property type="entry name" value="MEMBRANE-BOUND LYTIC MUREIN TRANSGLYCOSYLASE D"/>
    <property type="match status" value="1"/>
</dbReference>
<dbReference type="PROSITE" id="PS00922">
    <property type="entry name" value="TRANSGLYCOSYLASE"/>
    <property type="match status" value="1"/>
</dbReference>
<dbReference type="Pfam" id="PF01464">
    <property type="entry name" value="SLT"/>
    <property type="match status" value="1"/>
</dbReference>
<dbReference type="Proteomes" id="UP001203212">
    <property type="component" value="Unassembled WGS sequence"/>
</dbReference>
<name>A0ABT0KX69_9GAMM</name>
<dbReference type="Gene3D" id="1.10.530.10">
    <property type="match status" value="1"/>
</dbReference>
<dbReference type="SMART" id="SM00257">
    <property type="entry name" value="LysM"/>
    <property type="match status" value="3"/>
</dbReference>
<dbReference type="PANTHER" id="PTHR33734">
    <property type="entry name" value="LYSM DOMAIN-CONTAINING GPI-ANCHORED PROTEIN 2"/>
    <property type="match status" value="1"/>
</dbReference>
<dbReference type="EMBL" id="JAKILK010000001">
    <property type="protein sequence ID" value="MCL1116064.1"/>
    <property type="molecule type" value="Genomic_DNA"/>
</dbReference>
<dbReference type="InterPro" id="IPR000189">
    <property type="entry name" value="Transglyc_AS"/>
</dbReference>
<feature type="domain" description="LysM" evidence="3">
    <location>
        <begin position="469"/>
        <end position="513"/>
    </location>
</feature>
<dbReference type="Pfam" id="PF01476">
    <property type="entry name" value="LysM"/>
    <property type="match status" value="3"/>
</dbReference>
<organism evidence="4 5">
    <name type="scientific">Shewanella aestuarii</name>
    <dbReference type="NCBI Taxonomy" id="1028752"/>
    <lineage>
        <taxon>Bacteria</taxon>
        <taxon>Pseudomonadati</taxon>
        <taxon>Pseudomonadota</taxon>
        <taxon>Gammaproteobacteria</taxon>
        <taxon>Alteromonadales</taxon>
        <taxon>Shewanellaceae</taxon>
        <taxon>Shewanella</taxon>
    </lineage>
</organism>
<evidence type="ECO:0000259" key="3">
    <source>
        <dbReference type="PROSITE" id="PS51782"/>
    </source>
</evidence>
<dbReference type="Gene3D" id="3.10.350.10">
    <property type="entry name" value="LysM domain"/>
    <property type="match status" value="3"/>
</dbReference>
<keyword evidence="2" id="KW-0732">Signal</keyword>
<evidence type="ECO:0000256" key="1">
    <source>
        <dbReference type="ARBA" id="ARBA00007734"/>
    </source>
</evidence>
<evidence type="ECO:0000313" key="5">
    <source>
        <dbReference type="Proteomes" id="UP001203212"/>
    </source>
</evidence>
<dbReference type="SUPFAM" id="SSF53955">
    <property type="entry name" value="Lysozyme-like"/>
    <property type="match status" value="1"/>
</dbReference>
<dbReference type="InterPro" id="IPR018392">
    <property type="entry name" value="LysM"/>
</dbReference>
<proteinExistence type="inferred from homology"/>
<dbReference type="InterPro" id="IPR008258">
    <property type="entry name" value="Transglycosylase_SLT_dom_1"/>
</dbReference>
<accession>A0ABT0KX69</accession>
<evidence type="ECO:0000313" key="4">
    <source>
        <dbReference type="EMBL" id="MCL1116064.1"/>
    </source>
</evidence>
<dbReference type="RefSeq" id="WP_188839751.1">
    <property type="nucleotide sequence ID" value="NZ_BMOT01000001.1"/>
</dbReference>
<dbReference type="CDD" id="cd00118">
    <property type="entry name" value="LysM"/>
    <property type="match status" value="3"/>
</dbReference>
<dbReference type="CDD" id="cd16894">
    <property type="entry name" value="MltD-like"/>
    <property type="match status" value="1"/>
</dbReference>
<gene>
    <name evidence="4" type="ORF">L2689_02245</name>
</gene>
<protein>
    <submittedName>
        <fullName evidence="4">LysM peptidoglycan-binding domain-containing protein</fullName>
    </submittedName>
</protein>
<dbReference type="InterPro" id="IPR036779">
    <property type="entry name" value="LysM_dom_sf"/>
</dbReference>
<keyword evidence="5" id="KW-1185">Reference proteome</keyword>
<dbReference type="InterPro" id="IPR023346">
    <property type="entry name" value="Lysozyme-like_dom_sf"/>
</dbReference>
<comment type="similarity">
    <text evidence="1">Belongs to the transglycosylase Slt family.</text>
</comment>
<sequence>MKTKLSLLSASVILMLGCQSITPNINDDAINDTSSVKVPTKTSKQQPTTIEDIEQDVAEVNDIWQRVRDGMQLKIAEKELVDKYRQWYIDNPKHLDIVAQRAEPFLYFILEEIEKRNLPTELALLPVIESAFNPTAYSPSDASGLWQLTLPTANAFKVKTNWWYDGRRDVRASTIAALDLLEYLYVKMGKNWNYAIAAYNSGEGRVLNAIKRNKNNGKETNFWMLKLPKETAHYVPQLMALADIIKNSHELGINLPAIENKPQIEVVNIESQLDLNLAAEMAKISVDELKSLNPGLLRWATAPLGPHLLTVPADSAKTFKQSLASLEPEARINWVRYKIKSGDSIGEIAQQFETSPTMIRSSNGIKGNNIVAGKFLIIPVASKDPDLASMSADQLLARKPIIQSSNQRNTYTVKSGDSLWAIASKNSVSIDQITKWNKLKKDQSLKIGQTLVFYPNQIAKVDSSNEKVVSYKVKSGDSLVRIAARYKVTVADLIEWNSLKKNNYLQPGQMLKLLISNS</sequence>
<evidence type="ECO:0000256" key="2">
    <source>
        <dbReference type="SAM" id="SignalP"/>
    </source>
</evidence>
<dbReference type="PROSITE" id="PS51257">
    <property type="entry name" value="PROKAR_LIPOPROTEIN"/>
    <property type="match status" value="1"/>
</dbReference>